<evidence type="ECO:0000313" key="1">
    <source>
        <dbReference type="EMBL" id="MCI68636.1"/>
    </source>
</evidence>
<accession>A0A392U8C2</accession>
<protein>
    <submittedName>
        <fullName evidence="1">Myosin-1-like</fullName>
    </submittedName>
</protein>
<organism evidence="1 2">
    <name type="scientific">Trifolium medium</name>
    <dbReference type="NCBI Taxonomy" id="97028"/>
    <lineage>
        <taxon>Eukaryota</taxon>
        <taxon>Viridiplantae</taxon>
        <taxon>Streptophyta</taxon>
        <taxon>Embryophyta</taxon>
        <taxon>Tracheophyta</taxon>
        <taxon>Spermatophyta</taxon>
        <taxon>Magnoliopsida</taxon>
        <taxon>eudicotyledons</taxon>
        <taxon>Gunneridae</taxon>
        <taxon>Pentapetalae</taxon>
        <taxon>rosids</taxon>
        <taxon>fabids</taxon>
        <taxon>Fabales</taxon>
        <taxon>Fabaceae</taxon>
        <taxon>Papilionoideae</taxon>
        <taxon>50 kb inversion clade</taxon>
        <taxon>NPAAA clade</taxon>
        <taxon>Hologalegina</taxon>
        <taxon>IRL clade</taxon>
        <taxon>Trifolieae</taxon>
        <taxon>Trifolium</taxon>
    </lineage>
</organism>
<evidence type="ECO:0000313" key="2">
    <source>
        <dbReference type="Proteomes" id="UP000265520"/>
    </source>
</evidence>
<dbReference type="Proteomes" id="UP000265520">
    <property type="component" value="Unassembled WGS sequence"/>
</dbReference>
<sequence>MSLFNEDIAYSGKAVLFEDRASIADEDLESVPLPFQTISVSSRESRWSDTTPCVSKK</sequence>
<dbReference type="AlphaFoldDB" id="A0A392U8C2"/>
<feature type="non-terminal residue" evidence="1">
    <location>
        <position position="57"/>
    </location>
</feature>
<comment type="caution">
    <text evidence="1">The sequence shown here is derived from an EMBL/GenBank/DDBJ whole genome shotgun (WGS) entry which is preliminary data.</text>
</comment>
<keyword evidence="2" id="KW-1185">Reference proteome</keyword>
<name>A0A392U8C2_9FABA</name>
<reference evidence="1 2" key="1">
    <citation type="journal article" date="2018" name="Front. Plant Sci.">
        <title>Red Clover (Trifolium pratense) and Zigzag Clover (T. medium) - A Picture of Genomic Similarities and Differences.</title>
        <authorList>
            <person name="Dluhosova J."/>
            <person name="Istvanek J."/>
            <person name="Nedelnik J."/>
            <person name="Repkova J."/>
        </authorList>
    </citation>
    <scope>NUCLEOTIDE SEQUENCE [LARGE SCALE GENOMIC DNA]</scope>
    <source>
        <strain evidence="2">cv. 10/8</strain>
        <tissue evidence="1">Leaf</tissue>
    </source>
</reference>
<dbReference type="EMBL" id="LXQA010740013">
    <property type="protein sequence ID" value="MCI68636.1"/>
    <property type="molecule type" value="Genomic_DNA"/>
</dbReference>
<proteinExistence type="predicted"/>